<dbReference type="Pfam" id="PF06580">
    <property type="entry name" value="His_kinase"/>
    <property type="match status" value="1"/>
</dbReference>
<evidence type="ECO:0000259" key="4">
    <source>
        <dbReference type="Pfam" id="PF07696"/>
    </source>
</evidence>
<evidence type="ECO:0000313" key="5">
    <source>
        <dbReference type="EMBL" id="MFB5944793.1"/>
    </source>
</evidence>
<gene>
    <name evidence="5" type="ORF">WKR92_02995</name>
</gene>
<organism evidence="5 6">
    <name type="scientific">Albibacterium profundi</name>
    <dbReference type="NCBI Taxonomy" id="3134906"/>
    <lineage>
        <taxon>Bacteria</taxon>
        <taxon>Pseudomonadati</taxon>
        <taxon>Bacteroidota</taxon>
        <taxon>Sphingobacteriia</taxon>
        <taxon>Sphingobacteriales</taxon>
        <taxon>Sphingobacteriaceae</taxon>
        <taxon>Albibacterium</taxon>
    </lineage>
</organism>
<sequence length="681" mass="79232">MKQTVSMKTFYLIIFWCLASAMPVKGQIKIDSLIDQLPLLDNKNVTALRAASNVGINKVIASDAWEPYELSGMADFSTALWLTFKVDNESKDTVKAYLYGNALEVTIYKQNEQEFDQLKNGYYVPLPQRSNKSQYYFTEFTFVPSQKVEVYVRVGAAYLFSPLMLVSEKAYWERSQNDYSEQIASIVFNYFYIFSLFTLIIFILVLWLRVGGRLYFYYLGYLFFLLLFGFIVLHETLAPVGNFFQYAPKLSNQLNDPVQFAFITFYIFFILNLLRVKQYDKRLARVLNYLAFACLIYAVSRFLFNVLSFETAMSLTMLYNIVRLIILPINFVLIFWIIFKVKHPLLSYFIIGQSLFFIGAVLGTYINYAGLEFIPGHFFSFKEAPNIVFQIGLIGEVYCFSLALGKNVSLMQEEKERTDAALIEQFKENERLQKEMNIELDIKVREKTVELVQLYAEIEQEREQKIKSEFTKKIKETEMVALRSQMNPHFIFNSMNAIKNLIMTSRNEDAMTYLDDFSSLLRHILKNASHQQITVEEELEILELYLSLEQSRMGSGFCYQVHVSSKEELSQYYIPPLLLQPIVENAIWHGLHPSLKAEKRLDITFDTNDNLKIIIQDNGIGRRESAKKTKLHEAMGTTLIRDRLALHNHLNDDAIVMQIDDLEYNDRAQGTRVSLIYNIEQ</sequence>
<dbReference type="InterPro" id="IPR011623">
    <property type="entry name" value="7TMR_DISM_rcpt_extracell_dom1"/>
</dbReference>
<proteinExistence type="predicted"/>
<feature type="domain" description="7TM-DISM receptor extracellular" evidence="3">
    <location>
        <begin position="188"/>
        <end position="405"/>
    </location>
</feature>
<dbReference type="InterPro" id="IPR011622">
    <property type="entry name" value="7TMR_DISM_rcpt_extracell_dom2"/>
</dbReference>
<keyword evidence="6" id="KW-1185">Reference proteome</keyword>
<evidence type="ECO:0000259" key="2">
    <source>
        <dbReference type="Pfam" id="PF06580"/>
    </source>
</evidence>
<dbReference type="Gene3D" id="3.30.565.10">
    <property type="entry name" value="Histidine kinase-like ATPase, C-terminal domain"/>
    <property type="match status" value="1"/>
</dbReference>
<dbReference type="Proteomes" id="UP001580928">
    <property type="component" value="Unassembled WGS sequence"/>
</dbReference>
<dbReference type="PANTHER" id="PTHR34220:SF7">
    <property type="entry name" value="SENSOR HISTIDINE KINASE YPDA"/>
    <property type="match status" value="1"/>
</dbReference>
<protein>
    <submittedName>
        <fullName evidence="5">Histidine kinase</fullName>
    </submittedName>
</protein>
<dbReference type="Pfam" id="PF07695">
    <property type="entry name" value="7TMR-DISM_7TM"/>
    <property type="match status" value="1"/>
</dbReference>
<feature type="transmembrane region" description="Helical" evidence="1">
    <location>
        <begin position="286"/>
        <end position="304"/>
    </location>
</feature>
<dbReference type="EMBL" id="JBBVGT010000002">
    <property type="protein sequence ID" value="MFB5944793.1"/>
    <property type="molecule type" value="Genomic_DNA"/>
</dbReference>
<dbReference type="SUPFAM" id="SSF55874">
    <property type="entry name" value="ATPase domain of HSP90 chaperone/DNA topoisomerase II/histidine kinase"/>
    <property type="match status" value="1"/>
</dbReference>
<dbReference type="Gene3D" id="2.60.40.2380">
    <property type="match status" value="1"/>
</dbReference>
<dbReference type="GO" id="GO:0016301">
    <property type="term" value="F:kinase activity"/>
    <property type="evidence" value="ECO:0007669"/>
    <property type="project" value="UniProtKB-KW"/>
</dbReference>
<accession>A0ABV5CB68</accession>
<dbReference type="Pfam" id="PF07696">
    <property type="entry name" value="7TMR-DISMED2"/>
    <property type="match status" value="1"/>
</dbReference>
<evidence type="ECO:0000256" key="1">
    <source>
        <dbReference type="SAM" id="Phobius"/>
    </source>
</evidence>
<dbReference type="InterPro" id="IPR036890">
    <property type="entry name" value="HATPase_C_sf"/>
</dbReference>
<evidence type="ECO:0000259" key="3">
    <source>
        <dbReference type="Pfam" id="PF07695"/>
    </source>
</evidence>
<feature type="transmembrane region" description="Helical" evidence="1">
    <location>
        <begin position="257"/>
        <end position="274"/>
    </location>
</feature>
<dbReference type="InterPro" id="IPR010559">
    <property type="entry name" value="Sig_transdc_His_kin_internal"/>
</dbReference>
<dbReference type="PANTHER" id="PTHR34220">
    <property type="entry name" value="SENSOR HISTIDINE KINASE YPDA"/>
    <property type="match status" value="1"/>
</dbReference>
<keyword evidence="5" id="KW-0418">Kinase</keyword>
<feature type="transmembrane region" description="Helical" evidence="1">
    <location>
        <begin position="215"/>
        <end position="237"/>
    </location>
</feature>
<feature type="domain" description="7TM-DISM receptor extracellular" evidence="4">
    <location>
        <begin position="78"/>
        <end position="155"/>
    </location>
</feature>
<feature type="transmembrane region" description="Helical" evidence="1">
    <location>
        <begin position="345"/>
        <end position="367"/>
    </location>
</feature>
<dbReference type="InterPro" id="IPR050640">
    <property type="entry name" value="Bact_2-comp_sensor_kinase"/>
</dbReference>
<keyword evidence="1" id="KW-1133">Transmembrane helix</keyword>
<keyword evidence="5" id="KW-0808">Transferase</keyword>
<comment type="caution">
    <text evidence="5">The sequence shown here is derived from an EMBL/GenBank/DDBJ whole genome shotgun (WGS) entry which is preliminary data.</text>
</comment>
<feature type="transmembrane region" description="Helical" evidence="1">
    <location>
        <begin position="190"/>
        <end position="208"/>
    </location>
</feature>
<name>A0ABV5CB68_9SPHI</name>
<reference evidence="5 6" key="1">
    <citation type="submission" date="2024-04" db="EMBL/GenBank/DDBJ databases">
        <title>Albibacterium profundi sp. nov., isolated from sediment of the Challenger Deep of Mariana Trench.</title>
        <authorList>
            <person name="Wang Y."/>
        </authorList>
    </citation>
    <scope>NUCLEOTIDE SEQUENCE [LARGE SCALE GENOMIC DNA]</scope>
    <source>
        <strain evidence="5 6">RHL897</strain>
    </source>
</reference>
<keyword evidence="1" id="KW-0812">Transmembrane</keyword>
<feature type="domain" description="Signal transduction histidine kinase internal region" evidence="2">
    <location>
        <begin position="478"/>
        <end position="555"/>
    </location>
</feature>
<feature type="transmembrane region" description="Helical" evidence="1">
    <location>
        <begin position="316"/>
        <end position="338"/>
    </location>
</feature>
<keyword evidence="1" id="KW-0472">Membrane</keyword>
<dbReference type="RefSeq" id="WP_375556353.1">
    <property type="nucleotide sequence ID" value="NZ_JBBVGT010000002.1"/>
</dbReference>
<evidence type="ECO:0000313" key="6">
    <source>
        <dbReference type="Proteomes" id="UP001580928"/>
    </source>
</evidence>